<comment type="caution">
    <text evidence="6">The sequence shown here is derived from an EMBL/GenBank/DDBJ whole genome shotgun (WGS) entry which is preliminary data.</text>
</comment>
<evidence type="ECO:0000256" key="1">
    <source>
        <dbReference type="ARBA" id="ARBA00023015"/>
    </source>
</evidence>
<evidence type="ECO:0000259" key="5">
    <source>
        <dbReference type="PROSITE" id="PS51063"/>
    </source>
</evidence>
<dbReference type="PANTHER" id="PTHR24567">
    <property type="entry name" value="CRP FAMILY TRANSCRIPTIONAL REGULATORY PROTEIN"/>
    <property type="match status" value="1"/>
</dbReference>
<dbReference type="PROSITE" id="PS51063">
    <property type="entry name" value="HTH_CRP_2"/>
    <property type="match status" value="1"/>
</dbReference>
<dbReference type="InterPro" id="IPR000595">
    <property type="entry name" value="cNMP-bd_dom"/>
</dbReference>
<reference evidence="6" key="1">
    <citation type="submission" date="2020-09" db="EMBL/GenBank/DDBJ databases">
        <title>Bosea spartocytisi sp. nov. a root nodule endophyte of Spartocytisus supranubius in the high mountain ecosystem fo the Teide National Park (Canary Islands, Spain).</title>
        <authorList>
            <person name="Pulido-Suarez L."/>
            <person name="Peix A."/>
            <person name="Igual J.M."/>
            <person name="Socas-Perez N."/>
            <person name="Velazquez E."/>
            <person name="Flores-Felix J.D."/>
            <person name="Leon-Barrios M."/>
        </authorList>
    </citation>
    <scope>NUCLEOTIDE SEQUENCE</scope>
    <source>
        <strain evidence="6">SSUT16</strain>
    </source>
</reference>
<keyword evidence="3" id="KW-0804">Transcription</keyword>
<dbReference type="RefSeq" id="WP_191126057.1">
    <property type="nucleotide sequence ID" value="NZ_JACXWY010000042.1"/>
</dbReference>
<proteinExistence type="predicted"/>
<dbReference type="InterPro" id="IPR018490">
    <property type="entry name" value="cNMP-bd_dom_sf"/>
</dbReference>
<dbReference type="PANTHER" id="PTHR24567:SF26">
    <property type="entry name" value="REGULATORY PROTEIN YEIL"/>
    <property type="match status" value="1"/>
</dbReference>
<dbReference type="InterPro" id="IPR050397">
    <property type="entry name" value="Env_Response_Regulators"/>
</dbReference>
<dbReference type="InterPro" id="IPR012318">
    <property type="entry name" value="HTH_CRP"/>
</dbReference>
<dbReference type="SUPFAM" id="SSF46785">
    <property type="entry name" value="Winged helix' DNA-binding domain"/>
    <property type="match status" value="1"/>
</dbReference>
<dbReference type="Pfam" id="PF13545">
    <property type="entry name" value="HTH_Crp_2"/>
    <property type="match status" value="1"/>
</dbReference>
<dbReference type="Proteomes" id="UP000619295">
    <property type="component" value="Unassembled WGS sequence"/>
</dbReference>
<name>A0A927EEM8_9HYPH</name>
<evidence type="ECO:0000256" key="3">
    <source>
        <dbReference type="ARBA" id="ARBA00023163"/>
    </source>
</evidence>
<dbReference type="AlphaFoldDB" id="A0A927EEM8"/>
<gene>
    <name evidence="6" type="ORF">IED13_27800</name>
</gene>
<evidence type="ECO:0000313" key="7">
    <source>
        <dbReference type="Proteomes" id="UP000619295"/>
    </source>
</evidence>
<dbReference type="SUPFAM" id="SSF51206">
    <property type="entry name" value="cAMP-binding domain-like"/>
    <property type="match status" value="1"/>
</dbReference>
<evidence type="ECO:0000256" key="2">
    <source>
        <dbReference type="ARBA" id="ARBA00023125"/>
    </source>
</evidence>
<dbReference type="EMBL" id="JACXWY010000042">
    <property type="protein sequence ID" value="MBD3849518.1"/>
    <property type="molecule type" value="Genomic_DNA"/>
</dbReference>
<dbReference type="Pfam" id="PF00027">
    <property type="entry name" value="cNMP_binding"/>
    <property type="match status" value="1"/>
</dbReference>
<keyword evidence="2" id="KW-0238">DNA-binding</keyword>
<protein>
    <submittedName>
        <fullName evidence="6">Crp/Fnr family transcriptional regulator</fullName>
    </submittedName>
</protein>
<evidence type="ECO:0000313" key="6">
    <source>
        <dbReference type="EMBL" id="MBD3849518.1"/>
    </source>
</evidence>
<dbReference type="CDD" id="cd00038">
    <property type="entry name" value="CAP_ED"/>
    <property type="match status" value="1"/>
</dbReference>
<evidence type="ECO:0000259" key="4">
    <source>
        <dbReference type="PROSITE" id="PS50042"/>
    </source>
</evidence>
<dbReference type="GO" id="GO:0003677">
    <property type="term" value="F:DNA binding"/>
    <property type="evidence" value="ECO:0007669"/>
    <property type="project" value="UniProtKB-KW"/>
</dbReference>
<dbReference type="Gene3D" id="2.60.120.10">
    <property type="entry name" value="Jelly Rolls"/>
    <property type="match status" value="1"/>
</dbReference>
<organism evidence="6 7">
    <name type="scientific">Bosea spartocytisi</name>
    <dbReference type="NCBI Taxonomy" id="2773451"/>
    <lineage>
        <taxon>Bacteria</taxon>
        <taxon>Pseudomonadati</taxon>
        <taxon>Pseudomonadota</taxon>
        <taxon>Alphaproteobacteria</taxon>
        <taxon>Hyphomicrobiales</taxon>
        <taxon>Boseaceae</taxon>
        <taxon>Bosea</taxon>
    </lineage>
</organism>
<feature type="domain" description="HTH crp-type" evidence="5">
    <location>
        <begin position="164"/>
        <end position="234"/>
    </location>
</feature>
<feature type="domain" description="Cyclic nucleotide-binding" evidence="4">
    <location>
        <begin position="49"/>
        <end position="133"/>
    </location>
</feature>
<dbReference type="InterPro" id="IPR036390">
    <property type="entry name" value="WH_DNA-bd_sf"/>
</dbReference>
<keyword evidence="7" id="KW-1185">Reference proteome</keyword>
<keyword evidence="1" id="KW-0805">Transcription regulation</keyword>
<dbReference type="PROSITE" id="PS50042">
    <property type="entry name" value="CNMP_BINDING_3"/>
    <property type="match status" value="1"/>
</dbReference>
<dbReference type="GO" id="GO:0003700">
    <property type="term" value="F:DNA-binding transcription factor activity"/>
    <property type="evidence" value="ECO:0007669"/>
    <property type="project" value="TreeGrafter"/>
</dbReference>
<sequence>MRHDAIGRAAPVVSTFAAAIRAAAMLTVTQSGMAIPIPGLLASGRFPRRQFAKGSFIKQPDDKTDHIYLIETGKVVTFFLGPQGHDVSFLELGAGDFVGDLSAFGSDEPATYFQAVEDTVALVLNRGQFLEALRNQPEFAELVAKTLCSRLRLMKQLYIESKLLPMKTRLYADLIRHGVRDERGQLRISPMPTHAEVARRIASQRETVTRHLSQLAKQRVIDSSRGFIVITDEAYLRAEISKALGGIEWQ</sequence>
<accession>A0A927EEM8</accession>
<dbReference type="SMART" id="SM00419">
    <property type="entry name" value="HTH_CRP"/>
    <property type="match status" value="1"/>
</dbReference>
<dbReference type="InterPro" id="IPR014710">
    <property type="entry name" value="RmlC-like_jellyroll"/>
</dbReference>
<dbReference type="SMART" id="SM00100">
    <property type="entry name" value="cNMP"/>
    <property type="match status" value="1"/>
</dbReference>
<dbReference type="GO" id="GO:0005829">
    <property type="term" value="C:cytosol"/>
    <property type="evidence" value="ECO:0007669"/>
    <property type="project" value="TreeGrafter"/>
</dbReference>